<dbReference type="InterPro" id="IPR032722">
    <property type="entry name" value="Deaminase_XOO_2897"/>
</dbReference>
<gene>
    <name evidence="1" type="ORF">FY004_32135</name>
</gene>
<dbReference type="AlphaFoldDB" id="A0A5D4IEY6"/>
<dbReference type="Proteomes" id="UP000323242">
    <property type="component" value="Unassembled WGS sequence"/>
</dbReference>
<evidence type="ECO:0000313" key="1">
    <source>
        <dbReference type="EMBL" id="TYR50745.1"/>
    </source>
</evidence>
<accession>A0A5D4IEY6</accession>
<name>A0A5D4IEY6_9ACTN</name>
<dbReference type="Pfam" id="PF14435">
    <property type="entry name" value="SUKH-4"/>
    <property type="match status" value="1"/>
</dbReference>
<dbReference type="RefSeq" id="WP_148904634.1">
    <property type="nucleotide sequence ID" value="NZ_VSZQ01000251.1"/>
</dbReference>
<comment type="caution">
    <text evidence="1">The sequence shown here is derived from an EMBL/GenBank/DDBJ whole genome shotgun (WGS) entry which is preliminary data.</text>
</comment>
<reference evidence="1 2" key="1">
    <citation type="submission" date="2019-08" db="EMBL/GenBank/DDBJ databases">
        <title>Draft genome for granaticin producer strain Streptomyces parvus C05.</title>
        <authorList>
            <person name="Gonzalez-Pimentel J.L."/>
        </authorList>
    </citation>
    <scope>NUCLEOTIDE SEQUENCE [LARGE SCALE GENOMIC DNA]</scope>
    <source>
        <strain evidence="1 2">C05</strain>
    </source>
</reference>
<sequence length="289" mass="31748">MTDRITAHFGAGGLRRFHAVSLQGAPMPDEAVRALRDQGVPVAVAPYFRAATASDAVQLGAFAVQRKCPSPPGALSRWLRLGTDGGAELCVRPDGAVQAVFLAETVPDMYVSSSVDLFNEALVLLDRGLPRLASADGLEDALPPLRDLMAGLKDLDPTAFAERESWWPRVLDDVRHTLNFPFSASFEFALPEGRKEIVTDHAGPGRLHPEERIWQRLSASGVRPEDVTRVYCELEPCLMPGHYCAQWMQQLFPTATFTHSFDYGMTSESREEGLKQAILYAAQQAGPRE</sequence>
<dbReference type="InterPro" id="IPR025851">
    <property type="entry name" value="SUKH-4"/>
</dbReference>
<proteinExistence type="predicted"/>
<keyword evidence="2" id="KW-1185">Reference proteome</keyword>
<dbReference type="EMBL" id="VSZQ01000251">
    <property type="protein sequence ID" value="TYR50745.1"/>
    <property type="molecule type" value="Genomic_DNA"/>
</dbReference>
<dbReference type="Pfam" id="PF14440">
    <property type="entry name" value="XOO_2897-deam"/>
    <property type="match status" value="1"/>
</dbReference>
<organism evidence="1 2">
    <name type="scientific">Streptomyces parvus</name>
    <dbReference type="NCBI Taxonomy" id="66428"/>
    <lineage>
        <taxon>Bacteria</taxon>
        <taxon>Bacillati</taxon>
        <taxon>Actinomycetota</taxon>
        <taxon>Actinomycetes</taxon>
        <taxon>Kitasatosporales</taxon>
        <taxon>Streptomycetaceae</taxon>
        <taxon>Streptomyces</taxon>
    </lineage>
</organism>
<protein>
    <recommendedName>
        <fullName evidence="3">SUKH-4 family immunity protein</fullName>
    </recommendedName>
</protein>
<evidence type="ECO:0008006" key="3">
    <source>
        <dbReference type="Google" id="ProtNLM"/>
    </source>
</evidence>
<evidence type="ECO:0000313" key="2">
    <source>
        <dbReference type="Proteomes" id="UP000323242"/>
    </source>
</evidence>